<feature type="region of interest" description="Disordered" evidence="1">
    <location>
        <begin position="1061"/>
        <end position="1136"/>
    </location>
</feature>
<name>A0ABR1AMU7_POLSC</name>
<feature type="compositionally biased region" description="Low complexity" evidence="1">
    <location>
        <begin position="1121"/>
        <end position="1131"/>
    </location>
</feature>
<keyword evidence="3" id="KW-1185">Reference proteome</keyword>
<feature type="compositionally biased region" description="Polar residues" evidence="1">
    <location>
        <begin position="1406"/>
        <end position="1435"/>
    </location>
</feature>
<feature type="compositionally biased region" description="Polar residues" evidence="1">
    <location>
        <begin position="1984"/>
        <end position="2003"/>
    </location>
</feature>
<feature type="region of interest" description="Disordered" evidence="1">
    <location>
        <begin position="2030"/>
        <end position="2052"/>
    </location>
</feature>
<feature type="compositionally biased region" description="Basic and acidic residues" evidence="1">
    <location>
        <begin position="636"/>
        <end position="654"/>
    </location>
</feature>
<feature type="region of interest" description="Disordered" evidence="1">
    <location>
        <begin position="100"/>
        <end position="129"/>
    </location>
</feature>
<sequence>MKQNFDDYYVSIDNSRNTLPKRLRLAPSPVKTPSNYLVCHHLDCKNNNGLVSLQFDQGKDNETSLDWPENNSYSSDRGVDRIEDADEIMSCLITNSDLEEKREDKMDSEDITGDMSAVESGGRPDCTKENLTYSTDVLRESETSDDPFPAQVLNTSGKFSGVEYHNPNFCRSAGMQLADGSKPVDRNPLKFTSVQPEESINSHSIKRSGTIYEKNLKNDFEKYRDQLVPSDFEWLQKLTYSSSDERVGYEKTQNDIVNHRNTPYTLNDVDIHLELQNYLQAICGNAVVTEQNSQMSCDSGEMSDDSNVDEVLTVHVPQTDCKTTVYGHEETSANPPYLNYPSMMTEELANQMMLLLGGRIPSEEEPKYENLKSVRYEDVEDFERCPKQNVRSSSTQVRNDHHVKFNVSTPHVDYYERIQPLPKRPNVCRMPSRSDTAYTNLDYSLSAISSGPSIGSTSTSSRLSTRGKSQAMLRSDGSYATSDQMLMDEAENDVDQLIEMYYNVLIDPNQKSENCSKEIQTSLLSFLDRLLHLRISKTRFITLSEIESPDSSGQDVRDDDGVESSEANSDMITLEEYVSAVQQIISSTLTMEQISLLNEITAKIQEKATNYDYVSSIAAACDKILRAKESLKLNKKSSDEIVKQPKMESQKPQKTEVSSATERTTSRQKDYKKKLSPRKKSNAENSYSQMILSANNEQDSKHELNLDLSSPDVLESILKSQLIKSESQITPGDDFFGMREKLLISVELCGEKVIVNAVTRIKNDSDLQINQQLSGRSDLIIETVNREKSLKDEKKPVTTLFATNKAKEQTCATETKKSPKKPEQKKPLKRCEKRIKFAEPVAHKSHAKVIKAKAPPEEVRGIAIEKAYINDSALKTNISSPVIRKRNLLSFDNPYAYDQERLKAQHPIEAIVESSESKLDELFNESSDESEKKYEVAKIAPLNKKRTVLYDKIPADQIKVRDLVHPKCGKKLQPELSSTNWSKRVSGNKLNRTKSHIIRTDQGYLPASKSHSLGKQKCTKSVEDTSCRKSSCKSKTVKKNVRKKVPKAPLCNILCYSVTSQQNGSKGTKSKKGSTEFPQKERSKSQTFGKSASVTGASTSSKVAVGKSHTGRTTKSKNLGSASSSAHVSSSQKDQVDFIQTQLPSTSTETEDPFKFLVSQSDDPVLEVPWSGPSLSSPEKVLPRSESAVTSTLSDRSSALDRSQPFFIYHPRNDADNISFPSLMIQSDSILNSRSAFAMSRSKLKLLFKSNSDIKFVPGRVLENGDEQPLVTFVLTPKQKALAGIPSNQIILRGQSNLSGNGGNQDGTQAQRALMSIERFIQSLAENEVEVEPDIPKKKSKKTLSVDKIKTVKRTHMKRTNTKEKKKVNVVAVERKCYHECQKRRQATEAIKPSEKPSVEVKSVKETQPTPKSMVVTSRLSSSQKMPNSKTQRVISSPKRTEIARTGLNNSPGKVQEGVKLTKDNGDGSPEKPNEKKETLMEEQTQQQYTPEEMKVFNDVMSIAADFKDTEQFTQMFREYAKMVRTPKESKGTATDELPKVSKSENGNIKGKELQNVDLSSSYTSIKSTGKRLKTYKIKIRCNAKSHSAEVLTGVGKAKKAQTAGVTKKLTGPGKAKKVATTKSYDNRHLEGPRSRDVSLLDSFVSKNTLTSKNCDYFDAQETLEEEQEQFDKKIGTAQVPWPAALKGHVNSFPLGSVTLTQSDILLVSQRQQMNEVDDKVMDKVLLNLNQNEVDYAVKLLSAFFEKGSEGERGTAEVTSSTEEVLKTIEVNSTNLMEKMAKDSWLKILSHLDEVECAFSPCSDETKNSGEILKVKHFKSVLECEVEYLEKQMYKSKKLMNILQCLNSKTLIKPEDRTVGDEEKKVRWTWWSKRQIGFTNLKVFTAVGDSFRYIKHKVISNISELQPTNLFAQPERRDPECTKSGKSTETEKTELENIRRQIGQRKLQIQYLMKISCGPVFPEVEALKMQVSHRLVSLEKTLTEHSVSSHHSVQPEPSDNKPNSFVGNLKANLKKLNENTSLLSLFARSSTVQTSPGNEENHESPETPIQNSGFYFRLQKLRTFFRAGEQHGVNPHSGQGVN</sequence>
<feature type="compositionally biased region" description="Basic and acidic residues" evidence="1">
    <location>
        <begin position="814"/>
        <end position="828"/>
    </location>
</feature>
<evidence type="ECO:0000313" key="3">
    <source>
        <dbReference type="Proteomes" id="UP001359485"/>
    </source>
</evidence>
<organism evidence="2 3">
    <name type="scientific">Polyplax serrata</name>
    <name type="common">Common mouse louse</name>
    <dbReference type="NCBI Taxonomy" id="468196"/>
    <lineage>
        <taxon>Eukaryota</taxon>
        <taxon>Metazoa</taxon>
        <taxon>Ecdysozoa</taxon>
        <taxon>Arthropoda</taxon>
        <taxon>Hexapoda</taxon>
        <taxon>Insecta</taxon>
        <taxon>Pterygota</taxon>
        <taxon>Neoptera</taxon>
        <taxon>Paraneoptera</taxon>
        <taxon>Psocodea</taxon>
        <taxon>Troctomorpha</taxon>
        <taxon>Phthiraptera</taxon>
        <taxon>Anoplura</taxon>
        <taxon>Polyplacidae</taxon>
        <taxon>Polyplax</taxon>
    </lineage>
</organism>
<dbReference type="EMBL" id="JAWJWF010000046">
    <property type="protein sequence ID" value="KAK6623797.1"/>
    <property type="molecule type" value="Genomic_DNA"/>
</dbReference>
<feature type="region of interest" description="Disordered" evidence="1">
    <location>
        <begin position="547"/>
        <end position="567"/>
    </location>
</feature>
<comment type="caution">
    <text evidence="2">The sequence shown here is derived from an EMBL/GenBank/DDBJ whole genome shotgun (WGS) entry which is preliminary data.</text>
</comment>
<proteinExistence type="predicted"/>
<evidence type="ECO:0000313" key="2">
    <source>
        <dbReference type="EMBL" id="KAK6623797.1"/>
    </source>
</evidence>
<accession>A0ABR1AMU7</accession>
<feature type="region of interest" description="Disordered" evidence="1">
    <location>
        <begin position="1385"/>
        <end position="1488"/>
    </location>
</feature>
<dbReference type="Proteomes" id="UP001359485">
    <property type="component" value="Unassembled WGS sequence"/>
</dbReference>
<reference evidence="2 3" key="1">
    <citation type="submission" date="2023-09" db="EMBL/GenBank/DDBJ databases">
        <title>Genomes of two closely related lineages of the louse Polyplax serrata with different host specificities.</title>
        <authorList>
            <person name="Martinu J."/>
            <person name="Tarabai H."/>
            <person name="Stefka J."/>
            <person name="Hypsa V."/>
        </authorList>
    </citation>
    <scope>NUCLEOTIDE SEQUENCE [LARGE SCALE GENOMIC DNA]</scope>
    <source>
        <strain evidence="2">98ZLc_SE</strain>
    </source>
</reference>
<feature type="compositionally biased region" description="Basic and acidic residues" evidence="1">
    <location>
        <begin position="1460"/>
        <end position="1480"/>
    </location>
</feature>
<feature type="region of interest" description="Disordered" evidence="1">
    <location>
        <begin position="1528"/>
        <end position="1549"/>
    </location>
</feature>
<feature type="region of interest" description="Disordered" evidence="1">
    <location>
        <begin position="1982"/>
        <end position="2003"/>
    </location>
</feature>
<feature type="compositionally biased region" description="Low complexity" evidence="1">
    <location>
        <begin position="451"/>
        <end position="469"/>
    </location>
</feature>
<evidence type="ECO:0000256" key="1">
    <source>
        <dbReference type="SAM" id="MobiDB-lite"/>
    </source>
</evidence>
<feature type="region of interest" description="Disordered" evidence="1">
    <location>
        <begin position="636"/>
        <end position="686"/>
    </location>
</feature>
<gene>
    <name evidence="2" type="ORF">RUM44_010653</name>
</gene>
<feature type="region of interest" description="Disordered" evidence="1">
    <location>
        <begin position="808"/>
        <end position="828"/>
    </location>
</feature>
<feature type="compositionally biased region" description="Basic and acidic residues" evidence="1">
    <location>
        <begin position="1385"/>
        <end position="1405"/>
    </location>
</feature>
<protein>
    <submittedName>
        <fullName evidence="2">Uncharacterized protein</fullName>
    </submittedName>
</protein>
<feature type="region of interest" description="Disordered" evidence="1">
    <location>
        <begin position="451"/>
        <end position="472"/>
    </location>
</feature>
<feature type="compositionally biased region" description="Polar residues" evidence="1">
    <location>
        <begin position="1085"/>
        <end position="1102"/>
    </location>
</feature>
<feature type="compositionally biased region" description="Basic residues" evidence="1">
    <location>
        <begin position="670"/>
        <end position="680"/>
    </location>
</feature>